<reference evidence="3 4" key="1">
    <citation type="journal article" date="2015" name="Genome Announc.">
        <title>Expanding the biotechnology potential of lactobacilli through comparative genomics of 213 strains and associated genera.</title>
        <authorList>
            <person name="Sun Z."/>
            <person name="Harris H.M."/>
            <person name="McCann A."/>
            <person name="Guo C."/>
            <person name="Argimon S."/>
            <person name="Zhang W."/>
            <person name="Yang X."/>
            <person name="Jeffery I.B."/>
            <person name="Cooney J.C."/>
            <person name="Kagawa T.F."/>
            <person name="Liu W."/>
            <person name="Song Y."/>
            <person name="Salvetti E."/>
            <person name="Wrobel A."/>
            <person name="Rasinkangas P."/>
            <person name="Parkhill J."/>
            <person name="Rea M.C."/>
            <person name="O'Sullivan O."/>
            <person name="Ritari J."/>
            <person name="Douillard F.P."/>
            <person name="Paul Ross R."/>
            <person name="Yang R."/>
            <person name="Briner A.E."/>
            <person name="Felis G.E."/>
            <person name="de Vos W.M."/>
            <person name="Barrangou R."/>
            <person name="Klaenhammer T.R."/>
            <person name="Caufield P.W."/>
            <person name="Cui Y."/>
            <person name="Zhang H."/>
            <person name="O'Toole P.W."/>
        </authorList>
    </citation>
    <scope>NUCLEOTIDE SEQUENCE [LARGE SCALE GENOMIC DNA]</scope>
    <source>
        <strain evidence="3 4">DSM 15833</strain>
    </source>
</reference>
<dbReference type="NCBIfam" id="NF040570">
    <property type="entry name" value="guided_TnpB"/>
    <property type="match status" value="1"/>
</dbReference>
<proteinExistence type="predicted"/>
<dbReference type="STRING" id="1423740.FC36_GL000470"/>
<dbReference type="PATRIC" id="fig|1423740.3.peg.506"/>
<evidence type="ECO:0000313" key="4">
    <source>
        <dbReference type="Proteomes" id="UP000051048"/>
    </source>
</evidence>
<protein>
    <submittedName>
        <fullName evidence="3">IS607 family transposase</fullName>
    </submittedName>
</protein>
<evidence type="ECO:0000259" key="2">
    <source>
        <dbReference type="Pfam" id="PF07282"/>
    </source>
</evidence>
<organism evidence="3 4">
    <name type="scientific">Ligilactobacillus equi DSM 15833 = JCM 10991</name>
    <dbReference type="NCBI Taxonomy" id="1423740"/>
    <lineage>
        <taxon>Bacteria</taxon>
        <taxon>Bacillati</taxon>
        <taxon>Bacillota</taxon>
        <taxon>Bacilli</taxon>
        <taxon>Lactobacillales</taxon>
        <taxon>Lactobacillaceae</taxon>
        <taxon>Ligilactobacillus</taxon>
    </lineage>
</organism>
<dbReference type="NCBIfam" id="TIGR01766">
    <property type="entry name" value="IS200/IS605 family accessory protein TnpB-like domain"/>
    <property type="match status" value="1"/>
</dbReference>
<dbReference type="OrthoDB" id="4278026at2"/>
<dbReference type="EMBL" id="AZFH01000014">
    <property type="protein sequence ID" value="KRL83199.1"/>
    <property type="molecule type" value="Genomic_DNA"/>
</dbReference>
<accession>A0A0R1TP17</accession>
<name>A0A0R1TP17_9LACO</name>
<keyword evidence="1" id="KW-0238">DNA-binding</keyword>
<sequence>MADINHCLSKTLVERYGQNTLFVLEDLTNVTFEKSNSNKDQTRELHSWSFYDLQTKLTYKAQRNQSQVLIVSANYTSQRCPRCGQIRKENRNHSLHEYKCVNCGFRTNDDRVGAMNLQELGKQYISGVERLKFELNNVTD</sequence>
<dbReference type="InterPro" id="IPR010095">
    <property type="entry name" value="Cas12f1-like_TNB"/>
</dbReference>
<dbReference type="Proteomes" id="UP000051048">
    <property type="component" value="Unassembled WGS sequence"/>
</dbReference>
<feature type="domain" description="Cas12f1-like TNB" evidence="2">
    <location>
        <begin position="50"/>
        <end position="117"/>
    </location>
</feature>
<evidence type="ECO:0000256" key="1">
    <source>
        <dbReference type="ARBA" id="ARBA00023125"/>
    </source>
</evidence>
<dbReference type="AlphaFoldDB" id="A0A0R1TP17"/>
<gene>
    <name evidence="3" type="ORF">FC36_GL000470</name>
</gene>
<comment type="caution">
    <text evidence="3">The sequence shown here is derived from an EMBL/GenBank/DDBJ whole genome shotgun (WGS) entry which is preliminary data.</text>
</comment>
<dbReference type="GO" id="GO:0003677">
    <property type="term" value="F:DNA binding"/>
    <property type="evidence" value="ECO:0007669"/>
    <property type="project" value="UniProtKB-KW"/>
</dbReference>
<evidence type="ECO:0000313" key="3">
    <source>
        <dbReference type="EMBL" id="KRL83199.1"/>
    </source>
</evidence>
<dbReference type="RefSeq" id="WP_156409500.1">
    <property type="nucleotide sequence ID" value="NZ_AZFH01000014.1"/>
</dbReference>
<dbReference type="Pfam" id="PF07282">
    <property type="entry name" value="Cas12f1-like_TNB"/>
    <property type="match status" value="1"/>
</dbReference>